<name>F8P427_SERL9</name>
<sequence length="668" mass="74479">MSRTPAALLYMTIYNPSLRPVGPVSPDDEDAEEQAHILFYTSRERAVSRDRMLRQVGLAKALVNFSEIFSSTDSCQNVHSQSKRMVMVNPEPDFWIHAAVELARTPRKPVVNVKNKGKEKEKGKEKQKAEAQEHQIYDYHDGSLHDLVLRGHILRGYELFKLTHGSFTSILSSLGQEALELQLERFFTMWAWSWNLEEGYDLSTDLGLPLHPLHRSFLPLVDTFSSQLPDHIVPLILCPPYLAPSSRFTHSNFPEALSRHLLSLVPPLPPKSIIDTGSEALPPGDAGHVPAANLQKNPHREAYTSSAFLGMPSVNLNLNMDVRKWSWPFSKASKKPLEVDLEVKDNVEKSDNPRMDHSSAGVDTSALQDAMSSDSIHLPLKVKHDPMEGASVVPIECQEVSSEKPIDLPASAQDYVGLHEDYQHQIAASDSFNEVESRRTSQISTYFDDDHPESNDPALCSPESQASTIGARNSDSANLALLEPAPEFLTTSICLVDSPNSSITHRREVAYLRSDDFIVALINSGSSSQELPNLDGIGKEASALLIDIQNVVDEDITTRGSDSLPSASKILQPKDKHLVRSGKFFTASPGFELRSHHLYHAGQLLEKDTEISEVFSRGQNPQHWHVIRGIYSEETSTRDEEIYLEVSRKEASLADVDNVLQKIARLER</sequence>
<dbReference type="PANTHER" id="PTHR13056:SF0">
    <property type="entry name" value="VACUOLAR FUSION PROTEIN CCZ1 HOMOLOG-RELATED"/>
    <property type="match status" value="1"/>
</dbReference>
<dbReference type="InterPro" id="IPR013176">
    <property type="entry name" value="Ccz1"/>
</dbReference>
<feature type="region of interest" description="Disordered" evidence="2">
    <location>
        <begin position="445"/>
        <end position="466"/>
    </location>
</feature>
<evidence type="ECO:0000256" key="1">
    <source>
        <dbReference type="ARBA" id="ARBA00005352"/>
    </source>
</evidence>
<dbReference type="InterPro" id="IPR043987">
    <property type="entry name" value="CCZ1/INTU/HSP4_longin_1"/>
</dbReference>
<protein>
    <recommendedName>
        <fullName evidence="3">CCZ1/INTU/HSP4 first Longin domain-containing protein</fullName>
    </recommendedName>
</protein>
<dbReference type="KEGG" id="sla:SERLADRAFT_440292"/>
<dbReference type="AlphaFoldDB" id="F8P427"/>
<dbReference type="HOGENOM" id="CLU_012738_0_0_1"/>
<evidence type="ECO:0000259" key="3">
    <source>
        <dbReference type="Pfam" id="PF19031"/>
    </source>
</evidence>
<gene>
    <name evidence="4" type="ORF">SERLADRAFT_440292</name>
</gene>
<accession>F8P427</accession>
<dbReference type="EMBL" id="GL945437">
    <property type="protein sequence ID" value="EGO22275.1"/>
    <property type="molecule type" value="Genomic_DNA"/>
</dbReference>
<dbReference type="Proteomes" id="UP000008064">
    <property type="component" value="Unassembled WGS sequence"/>
</dbReference>
<comment type="similarity">
    <text evidence="1">Belongs to the CCZ1 family.</text>
</comment>
<dbReference type="OrthoDB" id="240546at2759"/>
<proteinExistence type="inferred from homology"/>
<dbReference type="GeneID" id="18815346"/>
<dbReference type="PANTHER" id="PTHR13056">
    <property type="entry name" value="VACUOLAR FUSION PROTEIN CCZ1 HOMOLOG-RELATED"/>
    <property type="match status" value="1"/>
</dbReference>
<reference evidence="4" key="1">
    <citation type="submission" date="2011-04" db="EMBL/GenBank/DDBJ databases">
        <title>Evolution of plant cell wall degrading machinery underlies the functional diversity of forest fungi.</title>
        <authorList>
            <consortium name="US DOE Joint Genome Institute (JGI-PGF)"/>
            <person name="Eastwood D.C."/>
            <person name="Floudas D."/>
            <person name="Binder M."/>
            <person name="Majcherczyk A."/>
            <person name="Schneider P."/>
            <person name="Aerts A."/>
            <person name="Asiegbu F.O."/>
            <person name="Baker S.E."/>
            <person name="Barry K."/>
            <person name="Bendiksby M."/>
            <person name="Blumentritt M."/>
            <person name="Coutinho P.M."/>
            <person name="Cullen D."/>
            <person name="Cullen D."/>
            <person name="Gathman A."/>
            <person name="Goodell B."/>
            <person name="Henrissat B."/>
            <person name="Ihrmark K."/>
            <person name="Kauserud H."/>
            <person name="Kohler A."/>
            <person name="LaButti K."/>
            <person name="Lapidus A."/>
            <person name="Lavin J.L."/>
            <person name="Lee Y.-H."/>
            <person name="Lindquist E."/>
            <person name="Lilly W."/>
            <person name="Lucas S."/>
            <person name="Morin E."/>
            <person name="Murat C."/>
            <person name="Oguiza J.A."/>
            <person name="Park J."/>
            <person name="Pisabarro A.G."/>
            <person name="Riley R."/>
            <person name="Rosling A."/>
            <person name="Salamov A."/>
            <person name="Schmidt O."/>
            <person name="Schmutz J."/>
            <person name="Skrede I."/>
            <person name="Stenlid J."/>
            <person name="Wiebenga A."/>
            <person name="Xie X."/>
            <person name="Kues U."/>
            <person name="Hibbett D.S."/>
            <person name="Hoffmeister D."/>
            <person name="Hogberg N."/>
            <person name="Martin F."/>
            <person name="Grigoriev I.V."/>
            <person name="Watkinson S.C."/>
        </authorList>
    </citation>
    <scope>NUCLEOTIDE SEQUENCE</scope>
    <source>
        <strain evidence="4">S7.9</strain>
    </source>
</reference>
<dbReference type="RefSeq" id="XP_007320813.1">
    <property type="nucleotide sequence ID" value="XM_007320751.1"/>
</dbReference>
<organism>
    <name type="scientific">Serpula lacrymans var. lacrymans (strain S7.9)</name>
    <name type="common">Dry rot fungus</name>
    <dbReference type="NCBI Taxonomy" id="578457"/>
    <lineage>
        <taxon>Eukaryota</taxon>
        <taxon>Fungi</taxon>
        <taxon>Dikarya</taxon>
        <taxon>Basidiomycota</taxon>
        <taxon>Agaricomycotina</taxon>
        <taxon>Agaricomycetes</taxon>
        <taxon>Agaricomycetidae</taxon>
        <taxon>Boletales</taxon>
        <taxon>Coniophorineae</taxon>
        <taxon>Serpulaceae</taxon>
        <taxon>Serpula</taxon>
    </lineage>
</organism>
<evidence type="ECO:0000313" key="4">
    <source>
        <dbReference type="EMBL" id="EGO22275.1"/>
    </source>
</evidence>
<dbReference type="Pfam" id="PF19031">
    <property type="entry name" value="Intu_longin_1"/>
    <property type="match status" value="1"/>
</dbReference>
<evidence type="ECO:0000256" key="2">
    <source>
        <dbReference type="SAM" id="MobiDB-lite"/>
    </source>
</evidence>
<dbReference type="GO" id="GO:0035658">
    <property type="term" value="C:Mon1-Ccz1 complex"/>
    <property type="evidence" value="ECO:0007669"/>
    <property type="project" value="InterPro"/>
</dbReference>
<dbReference type="GO" id="GO:0016192">
    <property type="term" value="P:vesicle-mediated transport"/>
    <property type="evidence" value="ECO:0007669"/>
    <property type="project" value="InterPro"/>
</dbReference>
<feature type="domain" description="CCZ1/INTU/HSP4 first Longin" evidence="3">
    <location>
        <begin position="27"/>
        <end position="165"/>
    </location>
</feature>